<evidence type="ECO:0000313" key="2">
    <source>
        <dbReference type="Proteomes" id="UP000785613"/>
    </source>
</evidence>
<reference evidence="1 2" key="1">
    <citation type="submission" date="2019-09" db="EMBL/GenBank/DDBJ databases">
        <title>Taxonomy of Antarctic Massilia spp.: description of Massilia rubra sp. nov., Massilia aquatica sp. nov., Massilia mucilaginosa sp. nov., Massilia frigida sp. nov. isolated from streams, lakes and regoliths.</title>
        <authorList>
            <person name="Holochova P."/>
            <person name="Sedlacek I."/>
            <person name="Kralova S."/>
            <person name="Maslanova I."/>
            <person name="Busse H.-J."/>
            <person name="Stankova E."/>
            <person name="Vrbovska V."/>
            <person name="Kovarovic V."/>
            <person name="Bartak M."/>
            <person name="Svec P."/>
            <person name="Pantucek R."/>
        </authorList>
    </citation>
    <scope>NUCLEOTIDE SEQUENCE [LARGE SCALE GENOMIC DNA]</scope>
    <source>
        <strain evidence="1 2">CCM 8692</strain>
    </source>
</reference>
<comment type="caution">
    <text evidence="1">The sequence shown here is derived from an EMBL/GenBank/DDBJ whole genome shotgun (WGS) entry which is preliminary data.</text>
</comment>
<proteinExistence type="predicted"/>
<protein>
    <submittedName>
        <fullName evidence="1">DUF4150 domain-containing protein</fullName>
    </submittedName>
</protein>
<dbReference type="RefSeq" id="WP_167231585.1">
    <property type="nucleotide sequence ID" value="NZ_VUYU01000034.1"/>
</dbReference>
<sequence>MTVTINVNNLTLCHRGSNGITHNTLPDICKTPEKAIPRPFDNEAYSKDLANGTTTVFADKGNMIANFGSIFAKSSLDGGGSFGGIKSGTFLAEADFITHSFDVFFEGKPACRLTDKMWMNHRNTVNMAGLKQITLPAPLMEKICIAICECRKKYFPSGTEMAEVAEKAWDAIRGTEDLTLESPSAANETHRRQACFADQFNKSGWAWIGTVPKDPKVLTEVPYKIPTDLIASETGRTTFPGGPTAPASVKRVMNKSHGNKGTIVIWDMVTLKNGSLPATWDNVDKIVEIKFAGDDWTPNQSKAMKNLEVNGKLVRIDESDCACDLEENEQRRENNKVIKEIGESMKKASGLFGPPGLPGRPGLPF</sequence>
<name>A0ABX0LTK4_9BURK</name>
<dbReference type="EMBL" id="VUYU01000034">
    <property type="protein sequence ID" value="NHZ37797.1"/>
    <property type="molecule type" value="Genomic_DNA"/>
</dbReference>
<accession>A0ABX0LTK4</accession>
<gene>
    <name evidence="1" type="ORF">F0185_29980</name>
</gene>
<dbReference type="Pfam" id="PF13665">
    <property type="entry name" value="Tox-PAAR-like"/>
    <property type="match status" value="1"/>
</dbReference>
<dbReference type="Proteomes" id="UP000785613">
    <property type="component" value="Unassembled WGS sequence"/>
</dbReference>
<evidence type="ECO:0000313" key="1">
    <source>
        <dbReference type="EMBL" id="NHZ37797.1"/>
    </source>
</evidence>
<keyword evidence="2" id="KW-1185">Reference proteome</keyword>
<organism evidence="1 2">
    <name type="scientific">Massilia rubra</name>
    <dbReference type="NCBI Taxonomy" id="2607910"/>
    <lineage>
        <taxon>Bacteria</taxon>
        <taxon>Pseudomonadati</taxon>
        <taxon>Pseudomonadota</taxon>
        <taxon>Betaproteobacteria</taxon>
        <taxon>Burkholderiales</taxon>
        <taxon>Oxalobacteraceae</taxon>
        <taxon>Telluria group</taxon>
        <taxon>Massilia</taxon>
    </lineage>
</organism>